<comment type="caution">
    <text evidence="1">The sequence shown here is derived from an EMBL/GenBank/DDBJ whole genome shotgun (WGS) entry which is preliminary data.</text>
</comment>
<sequence length="290" mass="34267">MDLEAFHSLPAQEVARLVRSSGTKVCAFPTDGTRRWYLLEHPGESSIEKFLEIEMKRHIELYKLFFDHGIETVLAPVVRPDMMERKGGYWLGALKGLAFMANHPDFLEFYRDYDVRLHIYGEYRDYLHNEGYEDLLECFDEITSLTRSRKGHHLFFGLFMGDPTKSITKLIIDYHLKNGMAPNKQELIESFYGEYVDPVDIFIGFGRFCIHDAPLLLGHEDLYFTLIPSLYTNQQQLRRILYDHIYEKQEKMLDYSCLGSEEKEKMRKYYHDKSNEIFRLGENQGVLMHF</sequence>
<dbReference type="EMBL" id="JAVKPK010000042">
    <property type="protein sequence ID" value="MDR7666219.1"/>
    <property type="molecule type" value="Genomic_DNA"/>
</dbReference>
<protein>
    <recommendedName>
        <fullName evidence="3">Diterpene synthase</fullName>
    </recommendedName>
</protein>
<name>A0ABU2D2L0_9EURY</name>
<proteinExistence type="predicted"/>
<dbReference type="RefSeq" id="WP_310576247.1">
    <property type="nucleotide sequence ID" value="NZ_JAVKPK010000042.1"/>
</dbReference>
<dbReference type="InterPro" id="IPR036424">
    <property type="entry name" value="UPP_synth-like_sf"/>
</dbReference>
<dbReference type="Gene3D" id="3.40.1180.10">
    <property type="entry name" value="Decaprenyl diphosphate synthase-like"/>
    <property type="match status" value="1"/>
</dbReference>
<accession>A0ABU2D2L0</accession>
<evidence type="ECO:0008006" key="3">
    <source>
        <dbReference type="Google" id="ProtNLM"/>
    </source>
</evidence>
<organism evidence="1 2">
    <name type="scientific">Methanosarcina baikalica</name>
    <dbReference type="NCBI Taxonomy" id="3073890"/>
    <lineage>
        <taxon>Archaea</taxon>
        <taxon>Methanobacteriati</taxon>
        <taxon>Methanobacteriota</taxon>
        <taxon>Stenosarchaea group</taxon>
        <taxon>Methanomicrobia</taxon>
        <taxon>Methanosarcinales</taxon>
        <taxon>Methanosarcinaceae</taxon>
        <taxon>Methanosarcina</taxon>
    </lineage>
</organism>
<gene>
    <name evidence="1" type="ORF">RG963_10615</name>
</gene>
<keyword evidence="2" id="KW-1185">Reference proteome</keyword>
<evidence type="ECO:0000313" key="2">
    <source>
        <dbReference type="Proteomes" id="UP001246244"/>
    </source>
</evidence>
<evidence type="ECO:0000313" key="1">
    <source>
        <dbReference type="EMBL" id="MDR7666219.1"/>
    </source>
</evidence>
<reference evidence="2" key="1">
    <citation type="submission" date="2023-07" db="EMBL/GenBank/DDBJ databases">
        <title>Whole-genome sequencing of a new Methanosarcina sp. Z-7115.</title>
        <authorList>
            <person name="Zhilina T.N."/>
            <person name="Merkel A.Y."/>
        </authorList>
    </citation>
    <scope>NUCLEOTIDE SEQUENCE [LARGE SCALE GENOMIC DNA]</scope>
    <source>
        <strain evidence="2">Z-7115</strain>
    </source>
</reference>
<dbReference type="Proteomes" id="UP001246244">
    <property type="component" value="Unassembled WGS sequence"/>
</dbReference>